<sequence length="80" mass="9516">METKQDKFFFSPSLFPYPITIIFNPSHQRPLRVLWCVYNDMLFPEKYSNFGKTLKIITSEVGKGIEKFFNMLLYVKQANE</sequence>
<dbReference type="EMBL" id="GEDG01023280">
    <property type="protein sequence ID" value="JAP16864.1"/>
    <property type="molecule type" value="Transcribed_RNA"/>
</dbReference>
<organism evidence="1">
    <name type="scientific">Solanum chacoense</name>
    <name type="common">Chaco potato</name>
    <dbReference type="NCBI Taxonomy" id="4108"/>
    <lineage>
        <taxon>Eukaryota</taxon>
        <taxon>Viridiplantae</taxon>
        <taxon>Streptophyta</taxon>
        <taxon>Embryophyta</taxon>
        <taxon>Tracheophyta</taxon>
        <taxon>Spermatophyta</taxon>
        <taxon>Magnoliopsida</taxon>
        <taxon>eudicotyledons</taxon>
        <taxon>Gunneridae</taxon>
        <taxon>Pentapetalae</taxon>
        <taxon>asterids</taxon>
        <taxon>lamiids</taxon>
        <taxon>Solanales</taxon>
        <taxon>Solanaceae</taxon>
        <taxon>Solanoideae</taxon>
        <taxon>Solaneae</taxon>
        <taxon>Solanum</taxon>
    </lineage>
</organism>
<name>A0A0V0HAK0_SOLCH</name>
<protein>
    <submittedName>
        <fullName evidence="1">Putative ovule protein</fullName>
    </submittedName>
</protein>
<accession>A0A0V0HAK0</accession>
<reference evidence="1" key="1">
    <citation type="submission" date="2015-12" db="EMBL/GenBank/DDBJ databases">
        <title>Gene expression during late stages of embryo sac development: a critical building block for successful pollen-pistil interactions.</title>
        <authorList>
            <person name="Liu Y."/>
            <person name="Joly V."/>
            <person name="Sabar M."/>
            <person name="Matton D.P."/>
        </authorList>
    </citation>
    <scope>NUCLEOTIDE SEQUENCE</scope>
</reference>
<evidence type="ECO:0000313" key="1">
    <source>
        <dbReference type="EMBL" id="JAP16864.1"/>
    </source>
</evidence>
<dbReference type="AlphaFoldDB" id="A0A0V0HAK0"/>
<proteinExistence type="predicted"/>